<feature type="region of interest" description="Disordered" evidence="1">
    <location>
        <begin position="1"/>
        <end position="51"/>
    </location>
</feature>
<keyword evidence="3" id="KW-1185">Reference proteome</keyword>
<dbReference type="EMBL" id="RJVU01057378">
    <property type="protein sequence ID" value="ROK28174.1"/>
    <property type="molecule type" value="Genomic_DNA"/>
</dbReference>
<name>A0A3N0XXU3_ANAGA</name>
<protein>
    <submittedName>
        <fullName evidence="2">Uncharacterized protein</fullName>
    </submittedName>
</protein>
<accession>A0A3N0XXU3</accession>
<proteinExistence type="predicted"/>
<dbReference type="Proteomes" id="UP000281406">
    <property type="component" value="Unassembled WGS sequence"/>
</dbReference>
<dbReference type="AlphaFoldDB" id="A0A3N0XXU3"/>
<gene>
    <name evidence="2" type="ORF">DPX16_6515</name>
</gene>
<organism evidence="2 3">
    <name type="scientific">Anabarilius grahami</name>
    <name type="common">Kanglang fish</name>
    <name type="synonym">Barilius grahami</name>
    <dbReference type="NCBI Taxonomy" id="495550"/>
    <lineage>
        <taxon>Eukaryota</taxon>
        <taxon>Metazoa</taxon>
        <taxon>Chordata</taxon>
        <taxon>Craniata</taxon>
        <taxon>Vertebrata</taxon>
        <taxon>Euteleostomi</taxon>
        <taxon>Actinopterygii</taxon>
        <taxon>Neopterygii</taxon>
        <taxon>Teleostei</taxon>
        <taxon>Ostariophysi</taxon>
        <taxon>Cypriniformes</taxon>
        <taxon>Xenocyprididae</taxon>
        <taxon>Xenocypridinae</taxon>
        <taxon>Xenocypridinae incertae sedis</taxon>
        <taxon>Anabarilius</taxon>
    </lineage>
</organism>
<evidence type="ECO:0000313" key="2">
    <source>
        <dbReference type="EMBL" id="ROK28174.1"/>
    </source>
</evidence>
<reference evidence="2 3" key="1">
    <citation type="submission" date="2018-10" db="EMBL/GenBank/DDBJ databases">
        <title>Genome assembly for a Yunnan-Guizhou Plateau 3E fish, Anabarilius grahami (Regan), and its evolutionary and genetic applications.</title>
        <authorList>
            <person name="Jiang W."/>
        </authorList>
    </citation>
    <scope>NUCLEOTIDE SEQUENCE [LARGE SCALE GENOMIC DNA]</scope>
    <source>
        <strain evidence="2">AG-KIZ</strain>
        <tissue evidence="2">Muscle</tissue>
    </source>
</reference>
<evidence type="ECO:0000256" key="1">
    <source>
        <dbReference type="SAM" id="MobiDB-lite"/>
    </source>
</evidence>
<comment type="caution">
    <text evidence="2">The sequence shown here is derived from an EMBL/GenBank/DDBJ whole genome shotgun (WGS) entry which is preliminary data.</text>
</comment>
<sequence>MGKSTTSRLASPIPLGPQQSSQLGARHFTDPLSRPGPPADAMTSALQQTTPAALILHLPSSNHPAPLTMRSLDSHTAPTQSLSAKALCFTQEERVPVNTDLGQMGSVLQYSVEGRSMKTWLQSHRC</sequence>
<evidence type="ECO:0000313" key="3">
    <source>
        <dbReference type="Proteomes" id="UP000281406"/>
    </source>
</evidence>